<keyword evidence="3" id="KW-1185">Reference proteome</keyword>
<dbReference type="AlphaFoldDB" id="A0A7G2CKL0"/>
<evidence type="ECO:0000313" key="3">
    <source>
        <dbReference type="Proteomes" id="UP000515908"/>
    </source>
</evidence>
<dbReference type="EMBL" id="LR877158">
    <property type="protein sequence ID" value="CAD2219627.1"/>
    <property type="molecule type" value="Genomic_DNA"/>
</dbReference>
<protein>
    <submittedName>
        <fullName evidence="2">Alpha/beta hydrolase family, putative</fullName>
    </submittedName>
</protein>
<dbReference type="InterPro" id="IPR000073">
    <property type="entry name" value="AB_hydrolase_1"/>
</dbReference>
<evidence type="ECO:0000313" key="2">
    <source>
        <dbReference type="EMBL" id="CAD2219627.1"/>
    </source>
</evidence>
<dbReference type="Gene3D" id="3.40.50.1820">
    <property type="entry name" value="alpha/beta hydrolase"/>
    <property type="match status" value="2"/>
</dbReference>
<name>A0A7G2CKL0_9TRYP</name>
<reference evidence="2 3" key="1">
    <citation type="submission" date="2020-08" db="EMBL/GenBank/DDBJ databases">
        <authorList>
            <person name="Newling K."/>
            <person name="Davey J."/>
            <person name="Forrester S."/>
        </authorList>
    </citation>
    <scope>NUCLEOTIDE SEQUENCE [LARGE SCALE GENOMIC DNA]</scope>
    <source>
        <strain evidence="3">Crithidia deanei Carvalho (ATCC PRA-265)</strain>
    </source>
</reference>
<dbReference type="VEuPathDB" id="TriTrypDB:ADEAN_000713600"/>
<dbReference type="InterPro" id="IPR050228">
    <property type="entry name" value="Carboxylesterase_BioH"/>
</dbReference>
<sequence>MFLLPHPISSRTKMSARAVSLAYKVHTPPKPTVGASSNIYVAHGLLGNAMNWATPSRHICGHPMISKKLNKLYAVDMRNHGASPHNPNHSCAALASDLESFVLNGQHTLKRELSGVTEAAVDTGSIAIGHSMGGLALMGLLLRRYNEDQLLPSRSGTFGKWKEERRRECAESMRSVNEQFNFPETQPIRDILFSDSGAVPYEGVNDMTSRIPKWGRIRAAVIVDVTPVIELGTQHSDEKADTVYGTLYSMTNVDLSRIHSYDDVKEELLRVGMKSAAMRDFVTTNIVFNTPKVASWRCNLDILFQQYGAFKPSIVDWFMAQDQGGATPKVCTLPVLFVFGEKSPYQEEAKRKLIPRFFPNSRQVVVPGAGHFVHYEKTAEFVEKVVPFMSAHM</sequence>
<accession>A0A7G2CKL0</accession>
<dbReference type="PANTHER" id="PTHR43194:SF2">
    <property type="entry name" value="PEROXISOMAL MEMBRANE PROTEIN LPX1"/>
    <property type="match status" value="1"/>
</dbReference>
<organism evidence="2 3">
    <name type="scientific">Angomonas deanei</name>
    <dbReference type="NCBI Taxonomy" id="59799"/>
    <lineage>
        <taxon>Eukaryota</taxon>
        <taxon>Discoba</taxon>
        <taxon>Euglenozoa</taxon>
        <taxon>Kinetoplastea</taxon>
        <taxon>Metakinetoplastina</taxon>
        <taxon>Trypanosomatida</taxon>
        <taxon>Trypanosomatidae</taxon>
        <taxon>Strigomonadinae</taxon>
        <taxon>Angomonas</taxon>
    </lineage>
</organism>
<dbReference type="PANTHER" id="PTHR43194">
    <property type="entry name" value="HYDROLASE ALPHA/BETA FOLD FAMILY"/>
    <property type="match status" value="1"/>
</dbReference>
<dbReference type="InterPro" id="IPR029058">
    <property type="entry name" value="AB_hydrolase_fold"/>
</dbReference>
<gene>
    <name evidence="2" type="ORF">ADEAN_000713600</name>
</gene>
<keyword evidence="2" id="KW-0378">Hydrolase</keyword>
<evidence type="ECO:0000259" key="1">
    <source>
        <dbReference type="Pfam" id="PF12697"/>
    </source>
</evidence>
<dbReference type="Pfam" id="PF12697">
    <property type="entry name" value="Abhydrolase_6"/>
    <property type="match status" value="1"/>
</dbReference>
<dbReference type="GO" id="GO:0016787">
    <property type="term" value="F:hydrolase activity"/>
    <property type="evidence" value="ECO:0007669"/>
    <property type="project" value="UniProtKB-KW"/>
</dbReference>
<dbReference type="Proteomes" id="UP000515908">
    <property type="component" value="Chromosome 14"/>
</dbReference>
<proteinExistence type="predicted"/>
<dbReference type="SUPFAM" id="SSF53474">
    <property type="entry name" value="alpha/beta-Hydrolases"/>
    <property type="match status" value="1"/>
</dbReference>
<feature type="domain" description="AB hydrolase-1" evidence="1">
    <location>
        <begin position="41"/>
        <end position="383"/>
    </location>
</feature>